<comment type="caution">
    <text evidence="9">The sequence shown here is derived from an EMBL/GenBank/DDBJ whole genome shotgun (WGS) entry which is preliminary data.</text>
</comment>
<gene>
    <name evidence="9" type="ORF">IAA52_09020</name>
</gene>
<reference evidence="9" key="2">
    <citation type="journal article" date="2021" name="PeerJ">
        <title>Extensive microbial diversity within the chicken gut microbiome revealed by metagenomics and culture.</title>
        <authorList>
            <person name="Gilroy R."/>
            <person name="Ravi A."/>
            <person name="Getino M."/>
            <person name="Pursley I."/>
            <person name="Horton D.L."/>
            <person name="Alikhan N.F."/>
            <person name="Baker D."/>
            <person name="Gharbi K."/>
            <person name="Hall N."/>
            <person name="Watson M."/>
            <person name="Adriaenssens E.M."/>
            <person name="Foster-Nyarko E."/>
            <person name="Jarju S."/>
            <person name="Secka A."/>
            <person name="Antonio M."/>
            <person name="Oren A."/>
            <person name="Chaudhuri R.R."/>
            <person name="La Ragione R."/>
            <person name="Hildebrand F."/>
            <person name="Pallen M.J."/>
        </authorList>
    </citation>
    <scope>NUCLEOTIDE SEQUENCE</scope>
    <source>
        <strain evidence="9">ChiSjej6B24-2974</strain>
    </source>
</reference>
<keyword evidence="6 7" id="KW-0472">Membrane</keyword>
<dbReference type="InterPro" id="IPR003004">
    <property type="entry name" value="GspF/PilC"/>
</dbReference>
<dbReference type="InterPro" id="IPR018076">
    <property type="entry name" value="T2SS_GspF_dom"/>
</dbReference>
<evidence type="ECO:0000256" key="1">
    <source>
        <dbReference type="ARBA" id="ARBA00004651"/>
    </source>
</evidence>
<reference evidence="9" key="1">
    <citation type="submission" date="2020-10" db="EMBL/GenBank/DDBJ databases">
        <authorList>
            <person name="Gilroy R."/>
        </authorList>
    </citation>
    <scope>NUCLEOTIDE SEQUENCE</scope>
    <source>
        <strain evidence="9">ChiSjej6B24-2974</strain>
    </source>
</reference>
<evidence type="ECO:0000313" key="9">
    <source>
        <dbReference type="EMBL" id="HIQ83228.1"/>
    </source>
</evidence>
<evidence type="ECO:0000256" key="3">
    <source>
        <dbReference type="ARBA" id="ARBA00022475"/>
    </source>
</evidence>
<evidence type="ECO:0000256" key="7">
    <source>
        <dbReference type="SAM" id="Phobius"/>
    </source>
</evidence>
<dbReference type="PRINTS" id="PR00812">
    <property type="entry name" value="BCTERIALGSPF"/>
</dbReference>
<keyword evidence="4 7" id="KW-0812">Transmembrane</keyword>
<feature type="transmembrane region" description="Helical" evidence="7">
    <location>
        <begin position="164"/>
        <end position="189"/>
    </location>
</feature>
<proteinExistence type="inferred from homology"/>
<dbReference type="Proteomes" id="UP000824260">
    <property type="component" value="Unassembled WGS sequence"/>
</dbReference>
<dbReference type="Gene3D" id="1.20.81.30">
    <property type="entry name" value="Type II secretion system (T2SS), domain F"/>
    <property type="match status" value="2"/>
</dbReference>
<evidence type="ECO:0000256" key="5">
    <source>
        <dbReference type="ARBA" id="ARBA00022989"/>
    </source>
</evidence>
<keyword evidence="5 7" id="KW-1133">Transmembrane helix</keyword>
<feature type="transmembrane region" description="Helical" evidence="7">
    <location>
        <begin position="324"/>
        <end position="348"/>
    </location>
</feature>
<evidence type="ECO:0000256" key="4">
    <source>
        <dbReference type="ARBA" id="ARBA00022692"/>
    </source>
</evidence>
<comment type="similarity">
    <text evidence="2">Belongs to the GSP F family.</text>
</comment>
<protein>
    <submittedName>
        <fullName evidence="9">Type II secretion system F family protein</fullName>
    </submittedName>
</protein>
<dbReference type="PANTHER" id="PTHR30012">
    <property type="entry name" value="GENERAL SECRETION PATHWAY PROTEIN"/>
    <property type="match status" value="1"/>
</dbReference>
<dbReference type="Pfam" id="PF00482">
    <property type="entry name" value="T2SSF"/>
    <property type="match status" value="2"/>
</dbReference>
<dbReference type="GO" id="GO:0005886">
    <property type="term" value="C:plasma membrane"/>
    <property type="evidence" value="ECO:0007669"/>
    <property type="project" value="UniProtKB-SubCell"/>
</dbReference>
<dbReference type="AlphaFoldDB" id="A0A9D1CX22"/>
<name>A0A9D1CX22_9FIRM</name>
<dbReference type="InterPro" id="IPR042094">
    <property type="entry name" value="T2SS_GspF_sf"/>
</dbReference>
<comment type="subcellular location">
    <subcellularLocation>
        <location evidence="1">Cell membrane</location>
        <topology evidence="1">Multi-pass membrane protein</topology>
    </subcellularLocation>
</comment>
<evidence type="ECO:0000256" key="2">
    <source>
        <dbReference type="ARBA" id="ARBA00005745"/>
    </source>
</evidence>
<evidence type="ECO:0000259" key="8">
    <source>
        <dbReference type="Pfam" id="PF00482"/>
    </source>
</evidence>
<organism evidence="9 10">
    <name type="scientific">Candidatus Pullichristensenella stercorigallinarum</name>
    <dbReference type="NCBI Taxonomy" id="2840909"/>
    <lineage>
        <taxon>Bacteria</taxon>
        <taxon>Bacillati</taxon>
        <taxon>Bacillota</taxon>
        <taxon>Clostridia</taxon>
        <taxon>Candidatus Pullichristensenella</taxon>
    </lineage>
</organism>
<evidence type="ECO:0000313" key="10">
    <source>
        <dbReference type="Proteomes" id="UP000824260"/>
    </source>
</evidence>
<evidence type="ECO:0000256" key="6">
    <source>
        <dbReference type="ARBA" id="ARBA00023136"/>
    </source>
</evidence>
<keyword evidence="3" id="KW-1003">Cell membrane</keyword>
<sequence length="352" mass="37468">MTPSKNTPGCLSAEETALFCSQAAMVLRSGIPLADGLTALCEDFRDMRSGALLGRLSEAISQTGSLTQALEIAPVLPVYAMRMVRVGEQSGKLDDVLGALGDAYARETRVRRNIRQAVLYPAVLTLLMGAIIAVVVFCVMPVFSQVLRSLGSGLYATAEGVTQVGMIIGVVAMVLVGMLILAVLAVGVLMRTKLRQRVLAWLARHVPVLRRVSAALNAERFASAMTMLISSGYPIEDALPLVEELSGPGEMREKVVRVQKAVSEGKAFSDAVAEAEVFDSLHARMLRAGAAAGQVDNVLARLADIYHERFDREVSNAEALIEPLLVTLLAIVAGAILLSVMLPLAGILSSMI</sequence>
<feature type="domain" description="Type II secretion system protein GspF" evidence="8">
    <location>
        <begin position="221"/>
        <end position="343"/>
    </location>
</feature>
<dbReference type="PANTHER" id="PTHR30012:SF0">
    <property type="entry name" value="TYPE II SECRETION SYSTEM PROTEIN F-RELATED"/>
    <property type="match status" value="1"/>
</dbReference>
<accession>A0A9D1CX22</accession>
<feature type="transmembrane region" description="Helical" evidence="7">
    <location>
        <begin position="118"/>
        <end position="144"/>
    </location>
</feature>
<feature type="domain" description="Type II secretion system protein GspF" evidence="8">
    <location>
        <begin position="19"/>
        <end position="141"/>
    </location>
</feature>
<dbReference type="EMBL" id="DVFZ01000089">
    <property type="protein sequence ID" value="HIQ83228.1"/>
    <property type="molecule type" value="Genomic_DNA"/>
</dbReference>